<dbReference type="Proteomes" id="UP000192756">
    <property type="component" value="Unassembled WGS sequence"/>
</dbReference>
<gene>
    <name evidence="1" type="ORF">SAMN04488524_3164</name>
</gene>
<evidence type="ECO:0000313" key="2">
    <source>
        <dbReference type="Proteomes" id="UP000192756"/>
    </source>
</evidence>
<reference evidence="2" key="1">
    <citation type="submission" date="2017-04" db="EMBL/GenBank/DDBJ databases">
        <authorList>
            <person name="Varghese N."/>
            <person name="Submissions S."/>
        </authorList>
    </citation>
    <scope>NUCLEOTIDE SEQUENCE [LARGE SCALE GENOMIC DNA]</scope>
    <source>
        <strain evidence="2">DSM 12126</strain>
    </source>
</reference>
<dbReference type="EMBL" id="FWXT01000002">
    <property type="protein sequence ID" value="SMC87734.1"/>
    <property type="molecule type" value="Genomic_DNA"/>
</dbReference>
<sequence length="53" mass="6311">MIVYRKLKAYRKEATLIRKVIAAHEKDMEKRQRSWVKSYQNRTGAMQRGSCVP</sequence>
<name>A0A1W2CS16_9SPHI</name>
<proteinExistence type="predicted"/>
<accession>A0A1W2CS16</accession>
<keyword evidence="2" id="KW-1185">Reference proteome</keyword>
<evidence type="ECO:0000313" key="1">
    <source>
        <dbReference type="EMBL" id="SMC87734.1"/>
    </source>
</evidence>
<protein>
    <submittedName>
        <fullName evidence="1">Uncharacterized protein</fullName>
    </submittedName>
</protein>
<dbReference type="AlphaFoldDB" id="A0A1W2CS16"/>
<organism evidence="1 2">
    <name type="scientific">Pedobacter africanus</name>
    <dbReference type="NCBI Taxonomy" id="151894"/>
    <lineage>
        <taxon>Bacteria</taxon>
        <taxon>Pseudomonadati</taxon>
        <taxon>Bacteroidota</taxon>
        <taxon>Sphingobacteriia</taxon>
        <taxon>Sphingobacteriales</taxon>
        <taxon>Sphingobacteriaceae</taxon>
        <taxon>Pedobacter</taxon>
    </lineage>
</organism>